<sequence>MTPATLRHLQASQYPRMPWRNGAGVTTEVAINAGGGLQGFDWRVSIADVGQDGPFSAFPGMQRIIAVLEGAGMELTVDGRKHALQGPGQPYAFSGDSQVESRLLNGPIRDFNLIYAPQRYQARLQWLQGSARYDFHSSAPLVLVFNAGQALQVTVNKQTSELAEHDSLQVEAADLTPYGLQAHAGVNACVIELQAIA</sequence>
<name>A0ABS8CDW4_9BURK</name>
<proteinExistence type="predicted"/>
<reference evidence="1 2" key="1">
    <citation type="submission" date="2020-07" db="EMBL/GenBank/DDBJ databases">
        <title>Pusillimonas sp. nov., isolated from poultry manure in Taiwan.</title>
        <authorList>
            <person name="Lin S.-Y."/>
            <person name="Tang Y.-S."/>
            <person name="Young C.-C."/>
        </authorList>
    </citation>
    <scope>NUCLEOTIDE SEQUENCE [LARGE SCALE GENOMIC DNA]</scope>
    <source>
        <strain evidence="1 2">CC-YST705</strain>
    </source>
</reference>
<organism evidence="1 2">
    <name type="scientific">Mesopusillimonas faecipullorum</name>
    <dbReference type="NCBI Taxonomy" id="2755040"/>
    <lineage>
        <taxon>Bacteria</taxon>
        <taxon>Pseudomonadati</taxon>
        <taxon>Pseudomonadota</taxon>
        <taxon>Betaproteobacteria</taxon>
        <taxon>Burkholderiales</taxon>
        <taxon>Alcaligenaceae</taxon>
        <taxon>Mesopusillimonas</taxon>
    </lineage>
</organism>
<dbReference type="Gene3D" id="2.60.120.10">
    <property type="entry name" value="Jelly Rolls"/>
    <property type="match status" value="2"/>
</dbReference>
<comment type="caution">
    <text evidence="1">The sequence shown here is derived from an EMBL/GenBank/DDBJ whole genome shotgun (WGS) entry which is preliminary data.</text>
</comment>
<keyword evidence="2" id="KW-1185">Reference proteome</keyword>
<dbReference type="InterPro" id="IPR010282">
    <property type="entry name" value="Uncharacterised_HutD/Ves"/>
</dbReference>
<dbReference type="PANTHER" id="PTHR37943">
    <property type="entry name" value="PROTEIN VES"/>
    <property type="match status" value="1"/>
</dbReference>
<dbReference type="SUPFAM" id="SSF51182">
    <property type="entry name" value="RmlC-like cupins"/>
    <property type="match status" value="1"/>
</dbReference>
<dbReference type="RefSeq" id="WP_226954644.1">
    <property type="nucleotide sequence ID" value="NZ_JACDXW010000005.1"/>
</dbReference>
<gene>
    <name evidence="1" type="ORF">H0484_10740</name>
</gene>
<dbReference type="PANTHER" id="PTHR37943:SF1">
    <property type="entry name" value="PROTEIN VES"/>
    <property type="match status" value="1"/>
</dbReference>
<evidence type="ECO:0000313" key="1">
    <source>
        <dbReference type="EMBL" id="MCB5364223.1"/>
    </source>
</evidence>
<evidence type="ECO:0000313" key="2">
    <source>
        <dbReference type="Proteomes" id="UP000776983"/>
    </source>
</evidence>
<dbReference type="Pfam" id="PF05962">
    <property type="entry name" value="HutD"/>
    <property type="match status" value="1"/>
</dbReference>
<dbReference type="CDD" id="cd20490">
    <property type="entry name" value="cupin_HutD_C"/>
    <property type="match status" value="1"/>
</dbReference>
<dbReference type="Proteomes" id="UP000776983">
    <property type="component" value="Unassembled WGS sequence"/>
</dbReference>
<accession>A0ABS8CDW4</accession>
<dbReference type="EMBL" id="JACDXW010000005">
    <property type="protein sequence ID" value="MCB5364223.1"/>
    <property type="molecule type" value="Genomic_DNA"/>
</dbReference>
<protein>
    <submittedName>
        <fullName evidence="1">HutD family protein</fullName>
    </submittedName>
</protein>
<dbReference type="InterPro" id="IPR011051">
    <property type="entry name" value="RmlC_Cupin_sf"/>
</dbReference>
<dbReference type="CDD" id="cd20293">
    <property type="entry name" value="cupin_HutD_N"/>
    <property type="match status" value="1"/>
</dbReference>
<dbReference type="InterPro" id="IPR014710">
    <property type="entry name" value="RmlC-like_jellyroll"/>
</dbReference>